<dbReference type="Gene3D" id="2.40.440.10">
    <property type="entry name" value="L,D-transpeptidase catalytic domain-like"/>
    <property type="match status" value="1"/>
</dbReference>
<evidence type="ECO:0000256" key="5">
    <source>
        <dbReference type="ARBA" id="ARBA00023315"/>
    </source>
</evidence>
<evidence type="ECO:0000313" key="11">
    <source>
        <dbReference type="Proteomes" id="UP000295705"/>
    </source>
</evidence>
<evidence type="ECO:0000256" key="3">
    <source>
        <dbReference type="ARBA" id="ARBA00022960"/>
    </source>
</evidence>
<dbReference type="InterPro" id="IPR041280">
    <property type="entry name" value="Big_10"/>
</dbReference>
<keyword evidence="4 7" id="KW-0573">Peptidoglycan synthesis</keyword>
<dbReference type="EMBL" id="SNYO01000009">
    <property type="protein sequence ID" value="TDQ50818.1"/>
    <property type="molecule type" value="Genomic_DNA"/>
</dbReference>
<keyword evidence="6 7" id="KW-0961">Cell wall biogenesis/degradation</keyword>
<proteinExistence type="predicted"/>
<sequence length="398" mass="41470">MWARVFVTVMVVLAVGLLACAGAAVVGTFSGRAPVSDEASGPPPTPAAVVSASPAPGAGDVAPDRAPSLTVEHGRIGTVALVGSDGTAVAGSVSPDGHRWMASGALAYGETYTWSGNVDADAGGAQPITGAFTTVTPERTVGAHVNVGDGDVVGVGAPIIVQFDHHVTDKAAAERAMQVRTSVPTVGAWAWLDDDNGGSRAHWRPKDYWQPGTQVSVAIHQFGVDDGDGVWGRADVTSQFSIGRSQVVRADVDSHEMVVVRDGQVVMTVPASYGLGSDPNRNTTNGIHVVMSKAETVLMSNPEYGYENVPEHWAVRIENNGEFIHANPDTTGEQGSTNVTHGCVNLSTADAHAYFDTAIFGDPVEVTNSPIPLTAADGDISDWTVPWDQWVAQSALRS</sequence>
<organism evidence="10 11">
    <name type="scientific">Actinomycetospora succinea</name>
    <dbReference type="NCBI Taxonomy" id="663603"/>
    <lineage>
        <taxon>Bacteria</taxon>
        <taxon>Bacillati</taxon>
        <taxon>Actinomycetota</taxon>
        <taxon>Actinomycetes</taxon>
        <taxon>Pseudonocardiales</taxon>
        <taxon>Pseudonocardiaceae</taxon>
        <taxon>Actinomycetospora</taxon>
    </lineage>
</organism>
<evidence type="ECO:0000256" key="6">
    <source>
        <dbReference type="ARBA" id="ARBA00023316"/>
    </source>
</evidence>
<keyword evidence="11" id="KW-1185">Reference proteome</keyword>
<evidence type="ECO:0000256" key="1">
    <source>
        <dbReference type="ARBA" id="ARBA00004752"/>
    </source>
</evidence>
<dbReference type="UniPathway" id="UPA00219"/>
<dbReference type="PROSITE" id="PS52029">
    <property type="entry name" value="LD_TPASE"/>
    <property type="match status" value="1"/>
</dbReference>
<feature type="region of interest" description="Disordered" evidence="8">
    <location>
        <begin position="33"/>
        <end position="64"/>
    </location>
</feature>
<dbReference type="InterPro" id="IPR050979">
    <property type="entry name" value="LD-transpeptidase"/>
</dbReference>
<comment type="caution">
    <text evidence="10">The sequence shown here is derived from an EMBL/GenBank/DDBJ whole genome shotgun (WGS) entry which is preliminary data.</text>
</comment>
<dbReference type="Pfam" id="PF03734">
    <property type="entry name" value="YkuD"/>
    <property type="match status" value="1"/>
</dbReference>
<dbReference type="GO" id="GO:0071972">
    <property type="term" value="F:peptidoglycan L,D-transpeptidase activity"/>
    <property type="evidence" value="ECO:0007669"/>
    <property type="project" value="TreeGrafter"/>
</dbReference>
<dbReference type="Gene3D" id="2.60.40.3710">
    <property type="match status" value="1"/>
</dbReference>
<dbReference type="InterPro" id="IPR038063">
    <property type="entry name" value="Transpep_catalytic_dom"/>
</dbReference>
<evidence type="ECO:0000256" key="4">
    <source>
        <dbReference type="ARBA" id="ARBA00022984"/>
    </source>
</evidence>
<dbReference type="PANTHER" id="PTHR30582">
    <property type="entry name" value="L,D-TRANSPEPTIDASE"/>
    <property type="match status" value="1"/>
</dbReference>
<dbReference type="GO" id="GO:0018104">
    <property type="term" value="P:peptidoglycan-protein cross-linking"/>
    <property type="evidence" value="ECO:0007669"/>
    <property type="project" value="TreeGrafter"/>
</dbReference>
<name>A0A4R6UTY5_9PSEU</name>
<keyword evidence="3 7" id="KW-0133">Cell shape</keyword>
<comment type="pathway">
    <text evidence="1 7">Cell wall biogenesis; peptidoglycan biosynthesis.</text>
</comment>
<evidence type="ECO:0000256" key="2">
    <source>
        <dbReference type="ARBA" id="ARBA00022679"/>
    </source>
</evidence>
<dbReference type="InterPro" id="IPR005490">
    <property type="entry name" value="LD_TPept_cat_dom"/>
</dbReference>
<dbReference type="PANTHER" id="PTHR30582:SF2">
    <property type="entry name" value="L,D-TRANSPEPTIDASE YCIB-RELATED"/>
    <property type="match status" value="1"/>
</dbReference>
<keyword evidence="10" id="KW-0449">Lipoprotein</keyword>
<dbReference type="GO" id="GO:0008360">
    <property type="term" value="P:regulation of cell shape"/>
    <property type="evidence" value="ECO:0007669"/>
    <property type="project" value="UniProtKB-UniRule"/>
</dbReference>
<dbReference type="Gene3D" id="2.60.40.3780">
    <property type="match status" value="1"/>
</dbReference>
<evidence type="ECO:0000256" key="7">
    <source>
        <dbReference type="PROSITE-ProRule" id="PRU01373"/>
    </source>
</evidence>
<keyword evidence="2" id="KW-0808">Transferase</keyword>
<keyword evidence="5" id="KW-0012">Acyltransferase</keyword>
<dbReference type="GO" id="GO:0071555">
    <property type="term" value="P:cell wall organization"/>
    <property type="evidence" value="ECO:0007669"/>
    <property type="project" value="UniProtKB-UniRule"/>
</dbReference>
<dbReference type="AlphaFoldDB" id="A0A4R6UTY5"/>
<evidence type="ECO:0000313" key="10">
    <source>
        <dbReference type="EMBL" id="TDQ50818.1"/>
    </source>
</evidence>
<dbReference type="Pfam" id="PF17964">
    <property type="entry name" value="Big_10"/>
    <property type="match status" value="1"/>
</dbReference>
<dbReference type="Proteomes" id="UP000295705">
    <property type="component" value="Unassembled WGS sequence"/>
</dbReference>
<dbReference type="GO" id="GO:0016746">
    <property type="term" value="F:acyltransferase activity"/>
    <property type="evidence" value="ECO:0007669"/>
    <property type="project" value="UniProtKB-KW"/>
</dbReference>
<dbReference type="PROSITE" id="PS51257">
    <property type="entry name" value="PROKAR_LIPOPROTEIN"/>
    <property type="match status" value="1"/>
</dbReference>
<evidence type="ECO:0000259" key="9">
    <source>
        <dbReference type="PROSITE" id="PS52029"/>
    </source>
</evidence>
<feature type="domain" description="L,D-TPase catalytic" evidence="9">
    <location>
        <begin position="246"/>
        <end position="367"/>
    </location>
</feature>
<feature type="active site" description="Nucleophile" evidence="7">
    <location>
        <position position="343"/>
    </location>
</feature>
<evidence type="ECO:0000256" key="8">
    <source>
        <dbReference type="SAM" id="MobiDB-lite"/>
    </source>
</evidence>
<feature type="compositionally biased region" description="Low complexity" evidence="8">
    <location>
        <begin position="47"/>
        <end position="59"/>
    </location>
</feature>
<dbReference type="CDD" id="cd13432">
    <property type="entry name" value="LDT_IgD_like_2"/>
    <property type="match status" value="1"/>
</dbReference>
<dbReference type="CDD" id="cd16913">
    <property type="entry name" value="YkuD_like"/>
    <property type="match status" value="1"/>
</dbReference>
<protein>
    <submittedName>
        <fullName evidence="10">Lipoprotein-anchoring transpeptidase ErfK/SrfK</fullName>
    </submittedName>
</protein>
<reference evidence="10 11" key="1">
    <citation type="submission" date="2019-03" db="EMBL/GenBank/DDBJ databases">
        <title>Genomic Encyclopedia of Type Strains, Phase IV (KMG-IV): sequencing the most valuable type-strain genomes for metagenomic binning, comparative biology and taxonomic classification.</title>
        <authorList>
            <person name="Goeker M."/>
        </authorList>
    </citation>
    <scope>NUCLEOTIDE SEQUENCE [LARGE SCALE GENOMIC DNA]</scope>
    <source>
        <strain evidence="10 11">DSM 45775</strain>
    </source>
</reference>
<gene>
    <name evidence="10" type="ORF">EV188_10926</name>
</gene>
<accession>A0A4R6UTY5</accession>
<dbReference type="SUPFAM" id="SSF141523">
    <property type="entry name" value="L,D-transpeptidase catalytic domain-like"/>
    <property type="match status" value="1"/>
</dbReference>
<feature type="active site" description="Proton donor/acceptor" evidence="7">
    <location>
        <position position="325"/>
    </location>
</feature>
<dbReference type="GO" id="GO:0005576">
    <property type="term" value="C:extracellular region"/>
    <property type="evidence" value="ECO:0007669"/>
    <property type="project" value="TreeGrafter"/>
</dbReference>